<sequence length="34" mass="3713">MRSPAEQSTKTATVFKSARIHLMTLIECSAGLFS</sequence>
<protein>
    <submittedName>
        <fullName evidence="1">Uncharacterized protein</fullName>
    </submittedName>
</protein>
<accession>A0A8S5V5Y4</accession>
<reference evidence="1" key="1">
    <citation type="journal article" date="2021" name="Proc. Natl. Acad. Sci. U.S.A.">
        <title>A Catalog of Tens of Thousands of Viruses from Human Metagenomes Reveals Hidden Associations with Chronic Diseases.</title>
        <authorList>
            <person name="Tisza M.J."/>
            <person name="Buck C.B."/>
        </authorList>
    </citation>
    <scope>NUCLEOTIDE SEQUENCE</scope>
    <source>
        <strain evidence="1">Ct4uh47</strain>
    </source>
</reference>
<dbReference type="EMBL" id="BK016203">
    <property type="protein sequence ID" value="DAG02110.1"/>
    <property type="molecule type" value="Genomic_DNA"/>
</dbReference>
<proteinExistence type="predicted"/>
<evidence type="ECO:0000313" key="1">
    <source>
        <dbReference type="EMBL" id="DAG02110.1"/>
    </source>
</evidence>
<organism evidence="1">
    <name type="scientific">Myoviridae sp. ct4uh47</name>
    <dbReference type="NCBI Taxonomy" id="2825032"/>
    <lineage>
        <taxon>Viruses</taxon>
        <taxon>Duplodnaviria</taxon>
        <taxon>Heunggongvirae</taxon>
        <taxon>Uroviricota</taxon>
        <taxon>Caudoviricetes</taxon>
    </lineage>
</organism>
<name>A0A8S5V5Y4_9CAUD</name>